<accession>A0ABP7C9Q3</accession>
<dbReference type="InterPro" id="IPR036291">
    <property type="entry name" value="NAD(P)-bd_dom_sf"/>
</dbReference>
<evidence type="ECO:0000313" key="3">
    <source>
        <dbReference type="Proteomes" id="UP001500902"/>
    </source>
</evidence>
<proteinExistence type="predicted"/>
<dbReference type="Gene3D" id="3.40.50.720">
    <property type="entry name" value="NAD(P)-binding Rossmann-like Domain"/>
    <property type="match status" value="1"/>
</dbReference>
<dbReference type="SUPFAM" id="SSF51556">
    <property type="entry name" value="Metallo-dependent hydrolases"/>
    <property type="match status" value="1"/>
</dbReference>
<dbReference type="Pfam" id="PF04909">
    <property type="entry name" value="Amidohydro_2"/>
    <property type="match status" value="1"/>
</dbReference>
<dbReference type="Pfam" id="PF00106">
    <property type="entry name" value="adh_short"/>
    <property type="match status" value="1"/>
</dbReference>
<evidence type="ECO:0000313" key="2">
    <source>
        <dbReference type="EMBL" id="GAA3684613.1"/>
    </source>
</evidence>
<feature type="domain" description="Amidohydrolase-related" evidence="1">
    <location>
        <begin position="222"/>
        <end position="361"/>
    </location>
</feature>
<protein>
    <recommendedName>
        <fullName evidence="1">Amidohydrolase-related domain-containing protein</fullName>
    </recommendedName>
</protein>
<dbReference type="InterPro" id="IPR002347">
    <property type="entry name" value="SDR_fam"/>
</dbReference>
<gene>
    <name evidence="2" type="ORF">GCM10022224_056670</name>
</gene>
<dbReference type="InterPro" id="IPR032466">
    <property type="entry name" value="Metal_Hydrolase"/>
</dbReference>
<dbReference type="SUPFAM" id="SSF51735">
    <property type="entry name" value="NAD(P)-binding Rossmann-fold domains"/>
    <property type="match status" value="1"/>
</dbReference>
<comment type="caution">
    <text evidence="2">The sequence shown here is derived from an EMBL/GenBank/DDBJ whole genome shotgun (WGS) entry which is preliminary data.</text>
</comment>
<reference evidence="3" key="1">
    <citation type="journal article" date="2019" name="Int. J. Syst. Evol. Microbiol.">
        <title>The Global Catalogue of Microorganisms (GCM) 10K type strain sequencing project: providing services to taxonomists for standard genome sequencing and annotation.</title>
        <authorList>
            <consortium name="The Broad Institute Genomics Platform"/>
            <consortium name="The Broad Institute Genome Sequencing Center for Infectious Disease"/>
            <person name="Wu L."/>
            <person name="Ma J."/>
        </authorList>
    </citation>
    <scope>NUCLEOTIDE SEQUENCE [LARGE SCALE GENOMIC DNA]</scope>
    <source>
        <strain evidence="3">JCM 16904</strain>
    </source>
</reference>
<evidence type="ECO:0000259" key="1">
    <source>
        <dbReference type="Pfam" id="PF04909"/>
    </source>
</evidence>
<dbReference type="EMBL" id="BAAAZP010000101">
    <property type="protein sequence ID" value="GAA3684613.1"/>
    <property type="molecule type" value="Genomic_DNA"/>
</dbReference>
<organism evidence="2 3">
    <name type="scientific">Nonomuraea antimicrobica</name>
    <dbReference type="NCBI Taxonomy" id="561173"/>
    <lineage>
        <taxon>Bacteria</taxon>
        <taxon>Bacillati</taxon>
        <taxon>Actinomycetota</taxon>
        <taxon>Actinomycetes</taxon>
        <taxon>Streptosporangiales</taxon>
        <taxon>Streptosporangiaceae</taxon>
        <taxon>Nonomuraea</taxon>
    </lineage>
</organism>
<name>A0ABP7C9Q3_9ACTN</name>
<dbReference type="Proteomes" id="UP001500902">
    <property type="component" value="Unassembled WGS sequence"/>
</dbReference>
<keyword evidence="3" id="KW-1185">Reference proteome</keyword>
<dbReference type="InterPro" id="IPR006680">
    <property type="entry name" value="Amidohydro-rel"/>
</dbReference>
<dbReference type="Gene3D" id="3.20.20.140">
    <property type="entry name" value="Metal-dependent hydrolases"/>
    <property type="match status" value="1"/>
</dbReference>
<sequence>MLLELPVPMLGARRVLPDMLDNGSGSIIMMTSTSALHSVSGFATAYSTAKAGMIGLARTGPRRRRRAHDPQARLVEKRPSLTTAPRLAAAAAASIPALETGAYRSWSPLTGKKHHDMEIVDGQLHANQIGPNWQEADLDTTLNATIVAMDAVGVHAAVRDEFTGLDDEFHMLPGAYHANGGRRPERPFSRLAVSKYPDRFVWLRRVDHTAPDLAGLITGLHTQPGCAGIRVHAGFDGNTWRDLAFERGGYNDLFAACEATQVPVFIMVTPRVETLKPYLRRFPDLTFVIDHLGIAWPQADTPPTERYRRLDLARALSKYANLKWSHVERLAGEPYPYRDLIPHFRKVVDAYGAERVLWASDHTRTLLR</sequence>